<dbReference type="Proteomes" id="UP001347796">
    <property type="component" value="Unassembled WGS sequence"/>
</dbReference>
<name>A0AAN8GJJ3_PATCE</name>
<gene>
    <name evidence="1" type="ORF">SNE40_020910</name>
</gene>
<proteinExistence type="predicted"/>
<dbReference type="AlphaFoldDB" id="A0AAN8GJJ3"/>
<dbReference type="SUPFAM" id="SSF47986">
    <property type="entry name" value="DEATH domain"/>
    <property type="match status" value="1"/>
</dbReference>
<evidence type="ECO:0000313" key="2">
    <source>
        <dbReference type="Proteomes" id="UP001347796"/>
    </source>
</evidence>
<evidence type="ECO:0000313" key="1">
    <source>
        <dbReference type="EMBL" id="KAK6168359.1"/>
    </source>
</evidence>
<dbReference type="EMBL" id="JAZGQO010000016">
    <property type="protein sequence ID" value="KAK6168359.1"/>
    <property type="molecule type" value="Genomic_DNA"/>
</dbReference>
<organism evidence="1 2">
    <name type="scientific">Patella caerulea</name>
    <name type="common">Rayed Mediterranean limpet</name>
    <dbReference type="NCBI Taxonomy" id="87958"/>
    <lineage>
        <taxon>Eukaryota</taxon>
        <taxon>Metazoa</taxon>
        <taxon>Spiralia</taxon>
        <taxon>Lophotrochozoa</taxon>
        <taxon>Mollusca</taxon>
        <taxon>Gastropoda</taxon>
        <taxon>Patellogastropoda</taxon>
        <taxon>Patelloidea</taxon>
        <taxon>Patellidae</taxon>
        <taxon>Patella</taxon>
    </lineage>
</organism>
<dbReference type="CDD" id="cd01671">
    <property type="entry name" value="CARD"/>
    <property type="match status" value="1"/>
</dbReference>
<dbReference type="InterPro" id="IPR011029">
    <property type="entry name" value="DEATH-like_dom_sf"/>
</dbReference>
<reference evidence="1 2" key="1">
    <citation type="submission" date="2024-01" db="EMBL/GenBank/DDBJ databases">
        <title>The genome of the rayed Mediterranean limpet Patella caerulea (Linnaeus, 1758).</title>
        <authorList>
            <person name="Anh-Thu Weber A."/>
            <person name="Halstead-Nussloch G."/>
        </authorList>
    </citation>
    <scope>NUCLEOTIDE SEQUENCE [LARGE SCALE GENOMIC DNA]</scope>
    <source>
        <strain evidence="1">AATW-2023a</strain>
        <tissue evidence="1">Whole specimen</tissue>
    </source>
</reference>
<accession>A0AAN8GJJ3</accession>
<evidence type="ECO:0008006" key="3">
    <source>
        <dbReference type="Google" id="ProtNLM"/>
    </source>
</evidence>
<sequence>MKEEDRNAIYSIFCNLTRDFDPKYVMPALIQEAIMTPEEIKEMIASTGSTEQKATLVITKILDIASLPTFVNILRHNNSFNHLAKMVLSVTGFVNEEETEVKQVESMASNGNKPTRIDIFTGSRRKVKNFGHHLKRLIHGGNLDEFQKQVNKVQQIWSRVRHDITIDVAQRAEIADFMFTVLDCQLATLRIQNNASMYDHPLFVEMIKIIPFTSNPILSSMSYIARHGAAVILAEPLEAGLSEMMHAKMHSEHIVPCKEAGMVYYQEIDIMVRQYEKETTENIKNDMLNRCRLALGQFEHEDSAVKEDFTRMLYLRMANIYLGLNVFGRVIKNASVTEVDIAAAQQCLKNVKATWAGIDLRRQMFYYIAKAVLSEKRNRPDIALVKSKLALEMANSGKFKNEQPSIQTLIEKYEFEFAAANETELDATLKELDKLNLDEGY</sequence>
<dbReference type="Gene3D" id="1.10.533.10">
    <property type="entry name" value="Death Domain, Fas"/>
    <property type="match status" value="1"/>
</dbReference>
<keyword evidence="2" id="KW-1185">Reference proteome</keyword>
<protein>
    <recommendedName>
        <fullName evidence="3">CARD domain-containing protein</fullName>
    </recommendedName>
</protein>
<comment type="caution">
    <text evidence="1">The sequence shown here is derived from an EMBL/GenBank/DDBJ whole genome shotgun (WGS) entry which is preliminary data.</text>
</comment>